<evidence type="ECO:0000313" key="3">
    <source>
        <dbReference type="Proteomes" id="UP000693946"/>
    </source>
</evidence>
<dbReference type="EMBL" id="JAGKHQ010000811">
    <property type="protein sequence ID" value="KAG7464329.1"/>
    <property type="molecule type" value="Genomic_DNA"/>
</dbReference>
<dbReference type="Proteomes" id="UP000693946">
    <property type="component" value="Unassembled WGS sequence"/>
</dbReference>
<keyword evidence="3" id="KW-1185">Reference proteome</keyword>
<accession>A0AAV6PHN0</accession>
<name>A0AAV6PHN0_SOLSE</name>
<evidence type="ECO:0000256" key="1">
    <source>
        <dbReference type="SAM" id="MobiDB-lite"/>
    </source>
</evidence>
<protein>
    <submittedName>
        <fullName evidence="2">Uncharacterized protein</fullName>
    </submittedName>
</protein>
<reference evidence="2 3" key="1">
    <citation type="journal article" date="2021" name="Sci. Rep.">
        <title>Chromosome anchoring in Senegalese sole (Solea senegalensis) reveals sex-associated markers and genome rearrangements in flatfish.</title>
        <authorList>
            <person name="Guerrero-Cozar I."/>
            <person name="Gomez-Garrido J."/>
            <person name="Berbel C."/>
            <person name="Martinez-Blanch J.F."/>
            <person name="Alioto T."/>
            <person name="Claros M.G."/>
            <person name="Gagnaire P.A."/>
            <person name="Manchado M."/>
        </authorList>
    </citation>
    <scope>NUCLEOTIDE SEQUENCE [LARGE SCALE GENOMIC DNA]</scope>
    <source>
        <strain evidence="2">Sse05_10M</strain>
    </source>
</reference>
<sequence>MCTLLAQSSEEVDELLPSPGASHEIKADPLNKLSRAASVRKHASARETR</sequence>
<comment type="caution">
    <text evidence="2">The sequence shown here is derived from an EMBL/GenBank/DDBJ whole genome shotgun (WGS) entry which is preliminary data.</text>
</comment>
<dbReference type="AlphaFoldDB" id="A0AAV6PHN0"/>
<feature type="region of interest" description="Disordered" evidence="1">
    <location>
        <begin position="1"/>
        <end position="49"/>
    </location>
</feature>
<proteinExistence type="predicted"/>
<evidence type="ECO:0000313" key="2">
    <source>
        <dbReference type="EMBL" id="KAG7464329.1"/>
    </source>
</evidence>
<organism evidence="2 3">
    <name type="scientific">Solea senegalensis</name>
    <name type="common">Senegalese sole</name>
    <dbReference type="NCBI Taxonomy" id="28829"/>
    <lineage>
        <taxon>Eukaryota</taxon>
        <taxon>Metazoa</taxon>
        <taxon>Chordata</taxon>
        <taxon>Craniata</taxon>
        <taxon>Vertebrata</taxon>
        <taxon>Euteleostomi</taxon>
        <taxon>Actinopterygii</taxon>
        <taxon>Neopterygii</taxon>
        <taxon>Teleostei</taxon>
        <taxon>Neoteleostei</taxon>
        <taxon>Acanthomorphata</taxon>
        <taxon>Carangaria</taxon>
        <taxon>Pleuronectiformes</taxon>
        <taxon>Pleuronectoidei</taxon>
        <taxon>Soleidae</taxon>
        <taxon>Solea</taxon>
    </lineage>
</organism>
<gene>
    <name evidence="2" type="ORF">JOB18_038453</name>
</gene>